<dbReference type="Gene3D" id="6.10.250.690">
    <property type="match status" value="1"/>
</dbReference>
<dbReference type="GO" id="GO:0032993">
    <property type="term" value="C:protein-DNA complex"/>
    <property type="evidence" value="ECO:0007669"/>
    <property type="project" value="TreeGrafter"/>
</dbReference>
<evidence type="ECO:0000256" key="3">
    <source>
        <dbReference type="ARBA" id="ARBA00023012"/>
    </source>
</evidence>
<dbReference type="FunFam" id="3.40.50.2300:FF:000001">
    <property type="entry name" value="DNA-binding response regulator PhoB"/>
    <property type="match status" value="1"/>
</dbReference>
<accession>A0A7Y9S3V7</accession>
<evidence type="ECO:0000256" key="8">
    <source>
        <dbReference type="PROSITE-ProRule" id="PRU01091"/>
    </source>
</evidence>
<dbReference type="InterPro" id="IPR039420">
    <property type="entry name" value="WalR-like"/>
</dbReference>
<dbReference type="CDD" id="cd17627">
    <property type="entry name" value="REC_OmpR_PrrA-like"/>
    <property type="match status" value="1"/>
</dbReference>
<evidence type="ECO:0000259" key="9">
    <source>
        <dbReference type="PROSITE" id="PS50110"/>
    </source>
</evidence>
<evidence type="ECO:0000256" key="5">
    <source>
        <dbReference type="ARBA" id="ARBA00023125"/>
    </source>
</evidence>
<dbReference type="GO" id="GO:0006355">
    <property type="term" value="P:regulation of DNA-templated transcription"/>
    <property type="evidence" value="ECO:0007669"/>
    <property type="project" value="InterPro"/>
</dbReference>
<dbReference type="InterPro" id="IPR011006">
    <property type="entry name" value="CheY-like_superfamily"/>
</dbReference>
<dbReference type="Pfam" id="PF00486">
    <property type="entry name" value="Trans_reg_C"/>
    <property type="match status" value="1"/>
</dbReference>
<dbReference type="PANTHER" id="PTHR48111:SF22">
    <property type="entry name" value="REGULATOR OF RPOS"/>
    <property type="match status" value="1"/>
</dbReference>
<sequence>MNTAAGKPHVLIVDDDRAVRESLRRSLEFNGFQVSMASDGAEALAGIGSVRPDAVVMDVMMPRLDGIETTKALRAAGNDVPILVLTARDAVGDRVDGLDAGADDYLTKPFALQELLARLRALLRRVVPHEDAGDEVLSFSDLSLDLASREVVRGKRKIELTRTEFSLLEMFLRRPRRVLERSFILEEVWGYDFPTSANSLEVYVGYLRRKTEAEGEPRLLHTVRGVGYVLKDSTT</sequence>
<dbReference type="GO" id="GO:0000156">
    <property type="term" value="F:phosphorelay response regulator activity"/>
    <property type="evidence" value="ECO:0007669"/>
    <property type="project" value="TreeGrafter"/>
</dbReference>
<comment type="subcellular location">
    <subcellularLocation>
        <location evidence="1">Cytoplasm</location>
    </subcellularLocation>
</comment>
<keyword evidence="6" id="KW-0804">Transcription</keyword>
<evidence type="ECO:0000256" key="2">
    <source>
        <dbReference type="ARBA" id="ARBA00022553"/>
    </source>
</evidence>
<keyword evidence="2 7" id="KW-0597">Phosphoprotein</keyword>
<dbReference type="SMART" id="SM00448">
    <property type="entry name" value="REC"/>
    <property type="match status" value="1"/>
</dbReference>
<name>A0A7Y9S3V7_9ACTN</name>
<keyword evidence="3" id="KW-0902">Two-component regulatory system</keyword>
<dbReference type="GO" id="GO:0005829">
    <property type="term" value="C:cytosol"/>
    <property type="evidence" value="ECO:0007669"/>
    <property type="project" value="TreeGrafter"/>
</dbReference>
<dbReference type="Proteomes" id="UP000540656">
    <property type="component" value="Unassembled WGS sequence"/>
</dbReference>
<dbReference type="PANTHER" id="PTHR48111">
    <property type="entry name" value="REGULATOR OF RPOS"/>
    <property type="match status" value="1"/>
</dbReference>
<dbReference type="Gene3D" id="1.10.10.10">
    <property type="entry name" value="Winged helix-like DNA-binding domain superfamily/Winged helix DNA-binding domain"/>
    <property type="match status" value="1"/>
</dbReference>
<evidence type="ECO:0000259" key="10">
    <source>
        <dbReference type="PROSITE" id="PS51755"/>
    </source>
</evidence>
<dbReference type="GO" id="GO:0000976">
    <property type="term" value="F:transcription cis-regulatory region binding"/>
    <property type="evidence" value="ECO:0007669"/>
    <property type="project" value="TreeGrafter"/>
</dbReference>
<dbReference type="InterPro" id="IPR001789">
    <property type="entry name" value="Sig_transdc_resp-reg_receiver"/>
</dbReference>
<organism evidence="11 12">
    <name type="scientific">Nocardioides daedukensis</name>
    <dbReference type="NCBI Taxonomy" id="634462"/>
    <lineage>
        <taxon>Bacteria</taxon>
        <taxon>Bacillati</taxon>
        <taxon>Actinomycetota</taxon>
        <taxon>Actinomycetes</taxon>
        <taxon>Propionibacteriales</taxon>
        <taxon>Nocardioidaceae</taxon>
        <taxon>Nocardioides</taxon>
    </lineage>
</organism>
<feature type="domain" description="OmpR/PhoB-type" evidence="10">
    <location>
        <begin position="134"/>
        <end position="232"/>
    </location>
</feature>
<keyword evidence="12" id="KW-1185">Reference proteome</keyword>
<keyword evidence="5 8" id="KW-0238">DNA-binding</keyword>
<protein>
    <submittedName>
        <fullName evidence="11">Two-component system response regulator MprA</fullName>
    </submittedName>
</protein>
<dbReference type="InterPro" id="IPR036388">
    <property type="entry name" value="WH-like_DNA-bd_sf"/>
</dbReference>
<comment type="caution">
    <text evidence="11">The sequence shown here is derived from an EMBL/GenBank/DDBJ whole genome shotgun (WGS) entry which is preliminary data.</text>
</comment>
<dbReference type="CDD" id="cd00383">
    <property type="entry name" value="trans_reg_C"/>
    <property type="match status" value="1"/>
</dbReference>
<dbReference type="AlphaFoldDB" id="A0A7Y9S3V7"/>
<dbReference type="SUPFAM" id="SSF52172">
    <property type="entry name" value="CheY-like"/>
    <property type="match status" value="1"/>
</dbReference>
<dbReference type="InterPro" id="IPR001867">
    <property type="entry name" value="OmpR/PhoB-type_DNA-bd"/>
</dbReference>
<feature type="DNA-binding region" description="OmpR/PhoB-type" evidence="8">
    <location>
        <begin position="134"/>
        <end position="232"/>
    </location>
</feature>
<dbReference type="PROSITE" id="PS51755">
    <property type="entry name" value="OMPR_PHOB"/>
    <property type="match status" value="1"/>
</dbReference>
<evidence type="ECO:0000256" key="7">
    <source>
        <dbReference type="PROSITE-ProRule" id="PRU00169"/>
    </source>
</evidence>
<evidence type="ECO:0000313" key="11">
    <source>
        <dbReference type="EMBL" id="NYG59229.1"/>
    </source>
</evidence>
<evidence type="ECO:0000256" key="4">
    <source>
        <dbReference type="ARBA" id="ARBA00023015"/>
    </source>
</evidence>
<keyword evidence="4" id="KW-0805">Transcription regulation</keyword>
<dbReference type="Pfam" id="PF00072">
    <property type="entry name" value="Response_reg"/>
    <property type="match status" value="1"/>
</dbReference>
<proteinExistence type="predicted"/>
<evidence type="ECO:0000256" key="6">
    <source>
        <dbReference type="ARBA" id="ARBA00023163"/>
    </source>
</evidence>
<feature type="domain" description="Response regulatory" evidence="9">
    <location>
        <begin position="9"/>
        <end position="123"/>
    </location>
</feature>
<dbReference type="Gene3D" id="3.40.50.2300">
    <property type="match status" value="1"/>
</dbReference>
<feature type="modified residue" description="4-aspartylphosphate" evidence="7">
    <location>
        <position position="58"/>
    </location>
</feature>
<dbReference type="RefSeq" id="WP_179502302.1">
    <property type="nucleotide sequence ID" value="NZ_JACCAA010000001.1"/>
</dbReference>
<dbReference type="PROSITE" id="PS50110">
    <property type="entry name" value="RESPONSE_REGULATORY"/>
    <property type="match status" value="1"/>
</dbReference>
<evidence type="ECO:0000256" key="1">
    <source>
        <dbReference type="ARBA" id="ARBA00004496"/>
    </source>
</evidence>
<reference evidence="11 12" key="1">
    <citation type="submission" date="2020-07" db="EMBL/GenBank/DDBJ databases">
        <title>Sequencing the genomes of 1000 actinobacteria strains.</title>
        <authorList>
            <person name="Klenk H.-P."/>
        </authorList>
    </citation>
    <scope>NUCLEOTIDE SEQUENCE [LARGE SCALE GENOMIC DNA]</scope>
    <source>
        <strain evidence="11 12">DSM 23819</strain>
    </source>
</reference>
<evidence type="ECO:0000313" key="12">
    <source>
        <dbReference type="Proteomes" id="UP000540656"/>
    </source>
</evidence>
<dbReference type="FunFam" id="1.10.10.10:FF:000005">
    <property type="entry name" value="Two-component system response regulator"/>
    <property type="match status" value="1"/>
</dbReference>
<dbReference type="EMBL" id="JACCAA010000001">
    <property type="protein sequence ID" value="NYG59229.1"/>
    <property type="molecule type" value="Genomic_DNA"/>
</dbReference>
<dbReference type="SMART" id="SM00862">
    <property type="entry name" value="Trans_reg_C"/>
    <property type="match status" value="1"/>
</dbReference>
<gene>
    <name evidence="11" type="ORF">BJ980_002152</name>
</gene>